<feature type="region of interest" description="Disordered" evidence="1">
    <location>
        <begin position="1"/>
        <end position="22"/>
    </location>
</feature>
<gene>
    <name evidence="2" type="primary">OSJNBa0004O05.18</name>
</gene>
<dbReference type="AlphaFoldDB" id="Q64M84"/>
<reference evidence="3" key="2">
    <citation type="journal article" date="2008" name="Nucleic Acids Res.">
        <title>The rice annotation project database (RAP-DB): 2008 update.</title>
        <authorList>
            <consortium name="The rice annotation project (RAP)"/>
        </authorList>
    </citation>
    <scope>GENOME REANNOTATION</scope>
    <source>
        <strain evidence="3">cv. Nipponbare</strain>
    </source>
</reference>
<feature type="region of interest" description="Disordered" evidence="1">
    <location>
        <begin position="61"/>
        <end position="89"/>
    </location>
</feature>
<proteinExistence type="predicted"/>
<evidence type="ECO:0000313" key="3">
    <source>
        <dbReference type="Proteomes" id="UP000000763"/>
    </source>
</evidence>
<dbReference type="EMBL" id="AP007253">
    <property type="protein sequence ID" value="BAD46721.1"/>
    <property type="molecule type" value="Genomic_DNA"/>
</dbReference>
<reference evidence="3" key="1">
    <citation type="journal article" date="2005" name="Nature">
        <title>The map-based sequence of the rice genome.</title>
        <authorList>
            <consortium name="International rice genome sequencing project (IRGSP)"/>
            <person name="Matsumoto T."/>
            <person name="Wu J."/>
            <person name="Kanamori H."/>
            <person name="Katayose Y."/>
            <person name="Fujisawa M."/>
            <person name="Namiki N."/>
            <person name="Mizuno H."/>
            <person name="Yamamoto K."/>
            <person name="Antonio B.A."/>
            <person name="Baba T."/>
            <person name="Sakata K."/>
            <person name="Nagamura Y."/>
            <person name="Aoki H."/>
            <person name="Arikawa K."/>
            <person name="Arita K."/>
            <person name="Bito T."/>
            <person name="Chiden Y."/>
            <person name="Fujitsuka N."/>
            <person name="Fukunaka R."/>
            <person name="Hamada M."/>
            <person name="Harada C."/>
            <person name="Hayashi A."/>
            <person name="Hijishita S."/>
            <person name="Honda M."/>
            <person name="Hosokawa S."/>
            <person name="Ichikawa Y."/>
            <person name="Idonuma A."/>
            <person name="Iijima M."/>
            <person name="Ikeda M."/>
            <person name="Ikeno M."/>
            <person name="Ito K."/>
            <person name="Ito S."/>
            <person name="Ito T."/>
            <person name="Ito Y."/>
            <person name="Ito Y."/>
            <person name="Iwabuchi A."/>
            <person name="Kamiya K."/>
            <person name="Karasawa W."/>
            <person name="Kurita K."/>
            <person name="Katagiri S."/>
            <person name="Kikuta A."/>
            <person name="Kobayashi H."/>
            <person name="Kobayashi N."/>
            <person name="Machita K."/>
            <person name="Maehara T."/>
            <person name="Masukawa M."/>
            <person name="Mizubayashi T."/>
            <person name="Mukai Y."/>
            <person name="Nagasaki H."/>
            <person name="Nagata Y."/>
            <person name="Naito S."/>
            <person name="Nakashima M."/>
            <person name="Nakama Y."/>
            <person name="Nakamichi Y."/>
            <person name="Nakamura M."/>
            <person name="Meguro A."/>
            <person name="Negishi M."/>
            <person name="Ohta I."/>
            <person name="Ohta T."/>
            <person name="Okamoto M."/>
            <person name="Ono N."/>
            <person name="Saji S."/>
            <person name="Sakaguchi M."/>
            <person name="Sakai K."/>
            <person name="Shibata M."/>
            <person name="Shimokawa T."/>
            <person name="Song J."/>
            <person name="Takazaki Y."/>
            <person name="Terasawa K."/>
            <person name="Tsugane M."/>
            <person name="Tsuji K."/>
            <person name="Ueda S."/>
            <person name="Waki K."/>
            <person name="Yamagata H."/>
            <person name="Yamamoto M."/>
            <person name="Yamamoto S."/>
            <person name="Yamane H."/>
            <person name="Yoshiki S."/>
            <person name="Yoshihara R."/>
            <person name="Yukawa K."/>
            <person name="Zhong H."/>
            <person name="Yano M."/>
            <person name="Yuan Q."/>
            <person name="Ouyang S."/>
            <person name="Liu J."/>
            <person name="Jones K.M."/>
            <person name="Gansberger K."/>
            <person name="Moffat K."/>
            <person name="Hill J."/>
            <person name="Bera J."/>
            <person name="Fadrosh D."/>
            <person name="Jin S."/>
            <person name="Johri S."/>
            <person name="Kim M."/>
            <person name="Overton L."/>
            <person name="Reardon M."/>
            <person name="Tsitrin T."/>
            <person name="Vuong H."/>
            <person name="Weaver B."/>
            <person name="Ciecko A."/>
            <person name="Tallon L."/>
            <person name="Jackson J."/>
            <person name="Pai G."/>
            <person name="Aken S.V."/>
            <person name="Utterback T."/>
            <person name="Reidmuller S."/>
            <person name="Feldblyum T."/>
            <person name="Hsiao J."/>
            <person name="Zismann V."/>
            <person name="Iobst S."/>
            <person name="de Vazeille A.R."/>
            <person name="Buell C.R."/>
            <person name="Ying K."/>
            <person name="Li Y."/>
            <person name="Lu T."/>
            <person name="Huang Y."/>
            <person name="Zhao Q."/>
            <person name="Feng Q."/>
            <person name="Zhang L."/>
            <person name="Zhu J."/>
            <person name="Weng Q."/>
            <person name="Mu J."/>
            <person name="Lu Y."/>
            <person name="Fan D."/>
            <person name="Liu Y."/>
            <person name="Guan J."/>
            <person name="Zhang Y."/>
            <person name="Yu S."/>
            <person name="Liu X."/>
            <person name="Zhang Y."/>
            <person name="Hong G."/>
            <person name="Han B."/>
            <person name="Choisne N."/>
            <person name="Demange N."/>
            <person name="Orjeda G."/>
            <person name="Samain S."/>
            <person name="Cattolico L."/>
            <person name="Pelletier E."/>
            <person name="Couloux A."/>
            <person name="Segurens B."/>
            <person name="Wincker P."/>
            <person name="D'Hont A."/>
            <person name="Scarpelli C."/>
            <person name="Weissenbach J."/>
            <person name="Salanoubat M."/>
            <person name="Quetier F."/>
            <person name="Yu Y."/>
            <person name="Kim H.R."/>
            <person name="Rambo T."/>
            <person name="Currie J."/>
            <person name="Collura K."/>
            <person name="Luo M."/>
            <person name="Yang T."/>
            <person name="Ammiraju J.S.S."/>
            <person name="Engler F."/>
            <person name="Soderlund C."/>
            <person name="Wing R.A."/>
            <person name="Palmer L.E."/>
            <person name="de la Bastide M."/>
            <person name="Spiegel L."/>
            <person name="Nascimento L."/>
            <person name="Zutavern T."/>
            <person name="O'Shaughnessy A."/>
            <person name="Dike S."/>
            <person name="Dedhia N."/>
            <person name="Preston R."/>
            <person name="Balija V."/>
            <person name="McCombie W.R."/>
            <person name="Chow T."/>
            <person name="Chen H."/>
            <person name="Chung M."/>
            <person name="Chen C."/>
            <person name="Shaw J."/>
            <person name="Wu H."/>
            <person name="Hsiao K."/>
            <person name="Chao Y."/>
            <person name="Chu M."/>
            <person name="Cheng C."/>
            <person name="Hour A."/>
            <person name="Lee P."/>
            <person name="Lin S."/>
            <person name="Lin Y."/>
            <person name="Liou J."/>
            <person name="Liu S."/>
            <person name="Hsing Y."/>
            <person name="Raghuvanshi S."/>
            <person name="Mohanty A."/>
            <person name="Bharti A.K."/>
            <person name="Gaur A."/>
            <person name="Gupta V."/>
            <person name="Kumar D."/>
            <person name="Ravi V."/>
            <person name="Vij S."/>
            <person name="Kapur A."/>
            <person name="Khurana P."/>
            <person name="Khurana P."/>
            <person name="Khurana J.P."/>
            <person name="Tyagi A.K."/>
            <person name="Gaikwad K."/>
            <person name="Singh A."/>
            <person name="Dalal V."/>
            <person name="Srivastava S."/>
            <person name="Dixit A."/>
            <person name="Pal A.K."/>
            <person name="Ghazi I.A."/>
            <person name="Yadav M."/>
            <person name="Pandit A."/>
            <person name="Bhargava A."/>
            <person name="Sureshbabu K."/>
            <person name="Batra K."/>
            <person name="Sharma T.R."/>
            <person name="Mohapatra T."/>
            <person name="Singh N.K."/>
            <person name="Messing J."/>
            <person name="Nelson A.B."/>
            <person name="Fuks G."/>
            <person name="Kavchok S."/>
            <person name="Keizer G."/>
            <person name="Linton E."/>
            <person name="Llaca V."/>
            <person name="Song R."/>
            <person name="Tanyolac B."/>
            <person name="Young S."/>
            <person name="Ho-Il K."/>
            <person name="Hahn J.H."/>
            <person name="Sangsakoo G."/>
            <person name="Vanavichit A."/>
            <person name="de Mattos Luiz.A.T."/>
            <person name="Zimmer P.D."/>
            <person name="Malone G."/>
            <person name="Dellagostin O."/>
            <person name="de Oliveira A.C."/>
            <person name="Bevan M."/>
            <person name="Bancroft I."/>
            <person name="Minx P."/>
            <person name="Cordum H."/>
            <person name="Wilson R."/>
            <person name="Cheng Z."/>
            <person name="Jin W."/>
            <person name="Jiang J."/>
            <person name="Leong S.A."/>
            <person name="Iwama H."/>
            <person name="Gojobori T."/>
            <person name="Itoh T."/>
            <person name="Niimura Y."/>
            <person name="Fujii Y."/>
            <person name="Habara T."/>
            <person name="Sakai H."/>
            <person name="Sato Y."/>
            <person name="Wilson G."/>
            <person name="Kumar K."/>
            <person name="McCouch S."/>
            <person name="Juretic N."/>
            <person name="Hoen D."/>
            <person name="Wright S."/>
            <person name="Bruskiewich R."/>
            <person name="Bureau T."/>
            <person name="Miyao A."/>
            <person name="Hirochika H."/>
            <person name="Nishikawa T."/>
            <person name="Kadowaki K."/>
            <person name="Sugiura M."/>
            <person name="Burr B."/>
            <person name="Sasaki T."/>
        </authorList>
    </citation>
    <scope>NUCLEOTIDE SEQUENCE [LARGE SCALE GENOMIC DNA]</scope>
    <source>
        <strain evidence="3">cv. Nipponbare</strain>
    </source>
</reference>
<sequence length="89" mass="9529">MPPPSPPSVPRASGRASVGQARMTAARQTAVAAGLDLHGGEGADAWWRPQRSSSEMIRRQLQGGGDDGMRHRQGKARRREGVIGQSWKG</sequence>
<evidence type="ECO:0000313" key="2">
    <source>
        <dbReference type="EMBL" id="BAD46721.1"/>
    </source>
</evidence>
<organism evidence="2 3">
    <name type="scientific">Oryza sativa subsp. japonica</name>
    <name type="common">Rice</name>
    <dbReference type="NCBI Taxonomy" id="39947"/>
    <lineage>
        <taxon>Eukaryota</taxon>
        <taxon>Viridiplantae</taxon>
        <taxon>Streptophyta</taxon>
        <taxon>Embryophyta</taxon>
        <taxon>Tracheophyta</taxon>
        <taxon>Spermatophyta</taxon>
        <taxon>Magnoliopsida</taxon>
        <taxon>Liliopsida</taxon>
        <taxon>Poales</taxon>
        <taxon>Poaceae</taxon>
        <taxon>BOP clade</taxon>
        <taxon>Oryzoideae</taxon>
        <taxon>Oryzeae</taxon>
        <taxon>Oryzinae</taxon>
        <taxon>Oryza</taxon>
        <taxon>Oryza sativa</taxon>
    </lineage>
</organism>
<name>Q64M84_ORYSJ</name>
<dbReference type="Proteomes" id="UP000000763">
    <property type="component" value="Chromosome 2"/>
</dbReference>
<protein>
    <submittedName>
        <fullName evidence="2">Uncharacterized protein</fullName>
    </submittedName>
</protein>
<accession>Q64M84</accession>
<evidence type="ECO:0000256" key="1">
    <source>
        <dbReference type="SAM" id="MobiDB-lite"/>
    </source>
</evidence>